<dbReference type="EMBL" id="HG994366">
    <property type="protein sequence ID" value="CAF1894604.1"/>
    <property type="molecule type" value="Genomic_DNA"/>
</dbReference>
<gene>
    <name evidence="1" type="ORF">DARMORV10_C02P15830.1</name>
</gene>
<reference evidence="1" key="1">
    <citation type="submission" date="2021-01" db="EMBL/GenBank/DDBJ databases">
        <authorList>
            <consortium name="Genoscope - CEA"/>
            <person name="William W."/>
        </authorList>
    </citation>
    <scope>NUCLEOTIDE SEQUENCE</scope>
</reference>
<organism evidence="1">
    <name type="scientific">Brassica napus</name>
    <name type="common">Rape</name>
    <dbReference type="NCBI Taxonomy" id="3708"/>
    <lineage>
        <taxon>Eukaryota</taxon>
        <taxon>Viridiplantae</taxon>
        <taxon>Streptophyta</taxon>
        <taxon>Embryophyta</taxon>
        <taxon>Tracheophyta</taxon>
        <taxon>Spermatophyta</taxon>
        <taxon>Magnoliopsida</taxon>
        <taxon>eudicotyledons</taxon>
        <taxon>Gunneridae</taxon>
        <taxon>Pentapetalae</taxon>
        <taxon>rosids</taxon>
        <taxon>malvids</taxon>
        <taxon>Brassicales</taxon>
        <taxon>Brassicaceae</taxon>
        <taxon>Brassiceae</taxon>
        <taxon>Brassica</taxon>
    </lineage>
</organism>
<dbReference type="Proteomes" id="UP001295469">
    <property type="component" value="Chromosome C02"/>
</dbReference>
<protein>
    <submittedName>
        <fullName evidence="1">(rape) hypothetical protein</fullName>
    </submittedName>
</protein>
<sequence>MDEYRLIGESSQTYVSRTGFWRRSGAICGGGIEIQASHLMELAPLPEG</sequence>
<accession>A0A816JQ45</accession>
<proteinExistence type="predicted"/>
<name>A0A816JQ45_BRANA</name>
<dbReference type="AlphaFoldDB" id="A0A816JQ45"/>
<evidence type="ECO:0000313" key="1">
    <source>
        <dbReference type="EMBL" id="CAF1894604.1"/>
    </source>
</evidence>